<dbReference type="AlphaFoldDB" id="D1BK95"/>
<proteinExistence type="predicted"/>
<accession>D1BK95</accession>
<dbReference type="Proteomes" id="UP000000322">
    <property type="component" value="Chromosome"/>
</dbReference>
<evidence type="ECO:0000313" key="2">
    <source>
        <dbReference type="Proteomes" id="UP000000322"/>
    </source>
</evidence>
<dbReference type="OrthoDB" id="3748032at2"/>
<dbReference type="STRING" id="446469.Sked_04050"/>
<gene>
    <name evidence="1" type="ordered locus">Sked_04050</name>
</gene>
<sequence length="309" mass="32383">MATIMQKALTPQAVELHLTRGWDQVAGFVLRAADVVEARTPAELFEAHALGFPGAPFSADMPSVHLLRFPATAQLRFEDAVGGNDNAGAALTGGSFVDRPPFTGNGFAPWSRGFAPVYWLVSSRVPAGSEIVRVDADGSATLVAVYADVATGWVAGPGQPPLPPVALPPQPSLYLGLLARYQGSMFAADLLLDEQTVVLSTPAPPAGATGFVQTPTGRWRREVPLGDLTELFEIAMTGTINGIPVRVTGEAAQDGQKIYQVVYTGHNADIAEALGLTKLDAGVYAVSVRAEDLGDVQTVQLVAPSWPGA</sequence>
<dbReference type="HOGENOM" id="CLU_899849_0_0_11"/>
<protein>
    <submittedName>
        <fullName evidence="1">Uncharacterized protein</fullName>
    </submittedName>
</protein>
<keyword evidence="2" id="KW-1185">Reference proteome</keyword>
<dbReference type="eggNOG" id="ENOG50330BG">
    <property type="taxonomic scope" value="Bacteria"/>
</dbReference>
<reference evidence="1 2" key="1">
    <citation type="journal article" date="2009" name="Stand. Genomic Sci.">
        <title>Complete genome sequence of Sanguibacter keddieii type strain (ST-74).</title>
        <authorList>
            <person name="Ivanova N."/>
            <person name="Sikorski J."/>
            <person name="Sims D."/>
            <person name="Brettin T."/>
            <person name="Detter J.C."/>
            <person name="Han C."/>
            <person name="Lapidus A."/>
            <person name="Copeland A."/>
            <person name="Glavina Del Rio T."/>
            <person name="Nolan M."/>
            <person name="Chen F."/>
            <person name="Lucas S."/>
            <person name="Tice H."/>
            <person name="Cheng J.F."/>
            <person name="Bruce D."/>
            <person name="Goodwin L."/>
            <person name="Pitluck S."/>
            <person name="Pati A."/>
            <person name="Mavromatis K."/>
            <person name="Chen A."/>
            <person name="Palaniappan K."/>
            <person name="D'haeseleer P."/>
            <person name="Chain P."/>
            <person name="Bristow J."/>
            <person name="Eisen J.A."/>
            <person name="Markowitz V."/>
            <person name="Hugenholtz P."/>
            <person name="Goker M."/>
            <person name="Pukall R."/>
            <person name="Klenk H.P."/>
            <person name="Kyrpides N.C."/>
        </authorList>
    </citation>
    <scope>NUCLEOTIDE SEQUENCE [LARGE SCALE GENOMIC DNA]</scope>
    <source>
        <strain evidence="2">ATCC 51767 / DSM 10542 / NCFB 3025 / ST-74</strain>
    </source>
</reference>
<evidence type="ECO:0000313" key="1">
    <source>
        <dbReference type="EMBL" id="ACZ20372.1"/>
    </source>
</evidence>
<dbReference type="RefSeq" id="WP_012865441.1">
    <property type="nucleotide sequence ID" value="NC_013521.1"/>
</dbReference>
<name>D1BK95_SANKS</name>
<organism evidence="1 2">
    <name type="scientific">Sanguibacter keddieii (strain ATCC 51767 / DSM 10542 / NCFB 3025 / ST-74)</name>
    <dbReference type="NCBI Taxonomy" id="446469"/>
    <lineage>
        <taxon>Bacteria</taxon>
        <taxon>Bacillati</taxon>
        <taxon>Actinomycetota</taxon>
        <taxon>Actinomycetes</taxon>
        <taxon>Micrococcales</taxon>
        <taxon>Sanguibacteraceae</taxon>
        <taxon>Sanguibacter</taxon>
    </lineage>
</organism>
<dbReference type="EMBL" id="CP001819">
    <property type="protein sequence ID" value="ACZ20372.1"/>
    <property type="molecule type" value="Genomic_DNA"/>
</dbReference>
<dbReference type="KEGG" id="ske:Sked_04050"/>